<dbReference type="InterPro" id="IPR002104">
    <property type="entry name" value="Integrase_catalytic"/>
</dbReference>
<dbReference type="InterPro" id="IPR011010">
    <property type="entry name" value="DNA_brk_join_enz"/>
</dbReference>
<comment type="similarity">
    <text evidence="1">Belongs to the 'phage' integrase family.</text>
</comment>
<reference evidence="6 8" key="2">
    <citation type="submission" date="2007-08" db="EMBL/GenBank/DDBJ databases">
        <authorList>
            <person name="Fulton L."/>
            <person name="Clifton S."/>
            <person name="Fulton B."/>
            <person name="Xu J."/>
            <person name="Minx P."/>
            <person name="Pepin K.H."/>
            <person name="Johnson M."/>
            <person name="Thiruvilangam P."/>
            <person name="Bhonagiri V."/>
            <person name="Nash W.E."/>
            <person name="Wang C."/>
            <person name="Mardis E.R."/>
            <person name="Wilson R.K."/>
        </authorList>
    </citation>
    <scope>NUCLEOTIDE SEQUENCE [LARGE SCALE GENOMIC DNA]</scope>
    <source>
        <strain evidence="6 8">DSM 753</strain>
    </source>
</reference>
<evidence type="ECO:0000256" key="3">
    <source>
        <dbReference type="ARBA" id="ARBA00023172"/>
    </source>
</evidence>
<feature type="region of interest" description="Disordered" evidence="4">
    <location>
        <begin position="1"/>
        <end position="25"/>
    </location>
</feature>
<feature type="domain" description="Tyr recombinase" evidence="5">
    <location>
        <begin position="188"/>
        <end position="405"/>
    </location>
</feature>
<dbReference type="OrthoDB" id="9785687at2"/>
<name>A7VXT0_9FIRM</name>
<evidence type="ECO:0000313" key="9">
    <source>
        <dbReference type="Proteomes" id="UP000220611"/>
    </source>
</evidence>
<dbReference type="Pfam" id="PF00589">
    <property type="entry name" value="Phage_integrase"/>
    <property type="match status" value="1"/>
</dbReference>
<dbReference type="InterPro" id="IPR010998">
    <property type="entry name" value="Integrase_recombinase_N"/>
</dbReference>
<evidence type="ECO:0000313" key="7">
    <source>
        <dbReference type="EMBL" id="PEQ23205.1"/>
    </source>
</evidence>
<dbReference type="EMBL" id="NOXF01000040">
    <property type="protein sequence ID" value="PEQ23205.1"/>
    <property type="molecule type" value="Genomic_DNA"/>
</dbReference>
<keyword evidence="2" id="KW-0238">DNA-binding</keyword>
<accession>A7VXT0</accession>
<dbReference type="Gene3D" id="1.10.443.10">
    <property type="entry name" value="Intergrase catalytic core"/>
    <property type="match status" value="1"/>
</dbReference>
<dbReference type="Proteomes" id="UP000220611">
    <property type="component" value="Unassembled WGS sequence"/>
</dbReference>
<evidence type="ECO:0000313" key="8">
    <source>
        <dbReference type="Proteomes" id="UP000003490"/>
    </source>
</evidence>
<evidence type="ECO:0000313" key="6">
    <source>
        <dbReference type="EMBL" id="EDO59358.1"/>
    </source>
</evidence>
<dbReference type="EMBL" id="ABCB02000021">
    <property type="protein sequence ID" value="EDO59358.1"/>
    <property type="molecule type" value="Genomic_DNA"/>
</dbReference>
<protein>
    <submittedName>
        <fullName evidence="7">Site-specific integrase</fullName>
    </submittedName>
    <submittedName>
        <fullName evidence="6">Site-specific recombinase, phage integrase family</fullName>
    </submittedName>
</protein>
<dbReference type="InterPro" id="IPR050090">
    <property type="entry name" value="Tyrosine_recombinase_XerCD"/>
</dbReference>
<dbReference type="Gene3D" id="1.10.150.130">
    <property type="match status" value="1"/>
</dbReference>
<evidence type="ECO:0000256" key="4">
    <source>
        <dbReference type="SAM" id="MobiDB-lite"/>
    </source>
</evidence>
<dbReference type="GO" id="GO:0003677">
    <property type="term" value="F:DNA binding"/>
    <property type="evidence" value="ECO:0007669"/>
    <property type="project" value="UniProtKB-KW"/>
</dbReference>
<evidence type="ECO:0000256" key="2">
    <source>
        <dbReference type="ARBA" id="ARBA00023125"/>
    </source>
</evidence>
<dbReference type="GO" id="GO:0015074">
    <property type="term" value="P:DNA integration"/>
    <property type="evidence" value="ECO:0007669"/>
    <property type="project" value="InterPro"/>
</dbReference>
<dbReference type="HOGENOM" id="CLU_027562_17_1_9"/>
<dbReference type="PROSITE" id="PS51898">
    <property type="entry name" value="TYR_RECOMBINASE"/>
    <property type="match status" value="1"/>
</dbReference>
<dbReference type="AlphaFoldDB" id="A7VXT0"/>
<feature type="compositionally biased region" description="Basic residues" evidence="4">
    <location>
        <begin position="1"/>
        <end position="19"/>
    </location>
</feature>
<gene>
    <name evidence="7" type="ORF">CH238_15050</name>
    <name evidence="6" type="ORF">CLOLEP_03405</name>
</gene>
<evidence type="ECO:0000256" key="1">
    <source>
        <dbReference type="ARBA" id="ARBA00008857"/>
    </source>
</evidence>
<reference evidence="6 8" key="1">
    <citation type="submission" date="2007-08" db="EMBL/GenBank/DDBJ databases">
        <title>Draft genome sequence of Clostridium leptum (DSM 753).</title>
        <authorList>
            <person name="Sudarsanam P."/>
            <person name="Ley R."/>
            <person name="Guruge J."/>
            <person name="Turnbaugh P.J."/>
            <person name="Mahowald M."/>
            <person name="Liep D."/>
            <person name="Gordon J."/>
        </authorList>
    </citation>
    <scope>NUCLEOTIDE SEQUENCE [LARGE SCALE GENOMIC DNA]</scope>
    <source>
        <strain evidence="6 8">DSM 753</strain>
    </source>
</reference>
<keyword evidence="9" id="KW-1185">Reference proteome</keyword>
<dbReference type="Proteomes" id="UP000003490">
    <property type="component" value="Unassembled WGS sequence"/>
</dbReference>
<dbReference type="SUPFAM" id="SSF56349">
    <property type="entry name" value="DNA breaking-rejoining enzymes"/>
    <property type="match status" value="1"/>
</dbReference>
<dbReference type="GO" id="GO:0006310">
    <property type="term" value="P:DNA recombination"/>
    <property type="evidence" value="ECO:0007669"/>
    <property type="project" value="UniProtKB-KW"/>
</dbReference>
<evidence type="ECO:0000259" key="5">
    <source>
        <dbReference type="PROSITE" id="PS51898"/>
    </source>
</evidence>
<keyword evidence="3" id="KW-0233">DNA recombination</keyword>
<comment type="caution">
    <text evidence="6">The sequence shown here is derived from an EMBL/GenBank/DDBJ whole genome shotgun (WGS) entry which is preliminary data.</text>
</comment>
<proteinExistence type="inferred from homology"/>
<organism evidence="6 8">
    <name type="scientific">[Clostridium] leptum DSM 753</name>
    <dbReference type="NCBI Taxonomy" id="428125"/>
    <lineage>
        <taxon>Bacteria</taxon>
        <taxon>Bacillati</taxon>
        <taxon>Bacillota</taxon>
        <taxon>Clostridia</taxon>
        <taxon>Eubacteriales</taxon>
        <taxon>Oscillospiraceae</taxon>
        <taxon>Oscillospiraceae incertae sedis</taxon>
    </lineage>
</organism>
<dbReference type="PANTHER" id="PTHR30349">
    <property type="entry name" value="PHAGE INTEGRASE-RELATED"/>
    <property type="match status" value="1"/>
</dbReference>
<dbReference type="CDD" id="cd01189">
    <property type="entry name" value="INT_ICEBs1_C_like"/>
    <property type="match status" value="1"/>
</dbReference>
<dbReference type="InterPro" id="IPR013762">
    <property type="entry name" value="Integrase-like_cat_sf"/>
</dbReference>
<reference evidence="7 9" key="3">
    <citation type="submission" date="2017-07" db="EMBL/GenBank/DDBJ databases">
        <title>Prevalence of linear plasmids in Cutibacterium (Propionibacterium) acnes isolates obtained from prostatic tissue.</title>
        <authorList>
            <person name="Davidsson S."/>
            <person name="Carlsson J."/>
            <person name="Molling P."/>
            <person name="Andren O."/>
            <person name="Andersson S.-O."/>
            <person name="Brzuszkiewicz E."/>
            <person name="Poehlein A."/>
            <person name="Al-Zeer M."/>
            <person name="Brinkmann V."/>
            <person name="Scavenius C."/>
            <person name="Nazipi S."/>
            <person name="Soderquist B."/>
            <person name="Bruggemann H."/>
        </authorList>
    </citation>
    <scope>NUCLEOTIDE SEQUENCE [LARGE SCALE GENOMIC DNA]</scope>
    <source>
        <strain evidence="7 9">DSM 753</strain>
    </source>
</reference>
<sequence>MKTTKTKAKPSANKTKRSRNGTGHVRLRADGRWEGQYYFEGERKSCYGQTEEECQGKLNVVLGKIYRGSYMDGSMMPFYTYMHFWHEKYILVRLATHTNYEIYIEKHIYHSKLGSIPLKKLCLEDFIDFFREKELSGRLDKKPGGLAPKTLRNMRNMMSEALARAVNRLQWLDRNPIEGLKTPKVSPPQIQVYSKSHQTCIEQAALYHEDKNALMVLIDLYTGLRIGELCGLSWLDFGPGKEYFKIRRILERLSKKWAENRSEYQRIFMVGGKEEGATALYLGPPKTESGKRVVYTNDQAVLGFNRIETYQKKMGFYRPDGFLFVNQNGNPYEPRAYNKLYRDVLQRAGVDYRKFHTLRHTFATRAFELAFDIPTLAEILGHAQKTTTENMYGHSLDDTKKSAMARFNRSVG</sequence>
<dbReference type="PANTHER" id="PTHR30349:SF41">
    <property type="entry name" value="INTEGRASE_RECOMBINASE PROTEIN MJ0367-RELATED"/>
    <property type="match status" value="1"/>
</dbReference>
<dbReference type="eggNOG" id="COG0582">
    <property type="taxonomic scope" value="Bacteria"/>
</dbReference>